<dbReference type="SUPFAM" id="SSF109604">
    <property type="entry name" value="HD-domain/PDEase-like"/>
    <property type="match status" value="1"/>
</dbReference>
<dbReference type="Gene3D" id="1.10.3210.10">
    <property type="entry name" value="Hypothetical protein af1432"/>
    <property type="match status" value="1"/>
</dbReference>
<dbReference type="EMBL" id="JACCKB010000012">
    <property type="protein sequence ID" value="NYZ66303.1"/>
    <property type="molecule type" value="Genomic_DNA"/>
</dbReference>
<dbReference type="InterPro" id="IPR013976">
    <property type="entry name" value="HDOD"/>
</dbReference>
<protein>
    <submittedName>
        <fullName evidence="2">HDOD domain-containing protein</fullName>
    </submittedName>
</protein>
<feature type="domain" description="HDOD" evidence="1">
    <location>
        <begin position="22"/>
        <end position="208"/>
    </location>
</feature>
<evidence type="ECO:0000313" key="3">
    <source>
        <dbReference type="Proteomes" id="UP000569732"/>
    </source>
</evidence>
<sequence length="281" mass="31822">MLEDYAIYRTVIEQVLREEEQLPSLPTITMKIRAALTQPNTTNNQLAKLIKADPSLTALLLKYACSPLYRTRVSPKSLTEVIAHLGWETVDRIVMSHSIKSLFTMQSPQLKKLFHIAWERQKLKSAISYTIAKQLSYKPLEEVLIASLISDLGTLAVLSAFKSKKDIPSDKTYYTLCREYSKSLGIVLLKKWGVNEHYIETIRYSGNWQGDTGDGFTLIDLINLGLFSAIRILSPQVELPAINSLVAFRKLPEELTAVTSNNELQLVNQYKQEISLIVQSF</sequence>
<comment type="caution">
    <text evidence="2">The sequence shown here is derived from an EMBL/GenBank/DDBJ whole genome shotgun (WGS) entry which is preliminary data.</text>
</comment>
<proteinExistence type="predicted"/>
<organism evidence="2 3">
    <name type="scientific">Spartinivicinus marinus</name>
    <dbReference type="NCBI Taxonomy" id="2994442"/>
    <lineage>
        <taxon>Bacteria</taxon>
        <taxon>Pseudomonadati</taxon>
        <taxon>Pseudomonadota</taxon>
        <taxon>Gammaproteobacteria</taxon>
        <taxon>Oceanospirillales</taxon>
        <taxon>Zooshikellaceae</taxon>
        <taxon>Spartinivicinus</taxon>
    </lineage>
</organism>
<keyword evidence="3" id="KW-1185">Reference proteome</keyword>
<evidence type="ECO:0000259" key="1">
    <source>
        <dbReference type="PROSITE" id="PS51833"/>
    </source>
</evidence>
<dbReference type="Proteomes" id="UP000569732">
    <property type="component" value="Unassembled WGS sequence"/>
</dbReference>
<dbReference type="InterPro" id="IPR052340">
    <property type="entry name" value="RNase_Y/CdgJ"/>
</dbReference>
<evidence type="ECO:0000313" key="2">
    <source>
        <dbReference type="EMBL" id="NYZ66303.1"/>
    </source>
</evidence>
<dbReference type="PROSITE" id="PS51833">
    <property type="entry name" value="HDOD"/>
    <property type="match status" value="1"/>
</dbReference>
<name>A0A853HYN1_9GAMM</name>
<dbReference type="PANTHER" id="PTHR33525">
    <property type="match status" value="1"/>
</dbReference>
<dbReference type="Pfam" id="PF08668">
    <property type="entry name" value="HDOD"/>
    <property type="match status" value="1"/>
</dbReference>
<dbReference type="AlphaFoldDB" id="A0A853HYN1"/>
<dbReference type="RefSeq" id="WP_180568331.1">
    <property type="nucleotide sequence ID" value="NZ_JACCKB010000012.1"/>
</dbReference>
<gene>
    <name evidence="2" type="ORF">H0A36_09800</name>
</gene>
<accession>A0A853HYN1</accession>
<reference evidence="2 3" key="1">
    <citation type="submission" date="2020-07" db="EMBL/GenBank/DDBJ databases">
        <title>Endozoicomonas sp. nov., isolated from sediment.</title>
        <authorList>
            <person name="Gu T."/>
        </authorList>
    </citation>
    <scope>NUCLEOTIDE SEQUENCE [LARGE SCALE GENOMIC DNA]</scope>
    <source>
        <strain evidence="2 3">SM1973</strain>
    </source>
</reference>
<dbReference type="PANTHER" id="PTHR33525:SF3">
    <property type="entry name" value="RIBONUCLEASE Y"/>
    <property type="match status" value="1"/>
</dbReference>